<keyword evidence="7" id="KW-0067">ATP-binding</keyword>
<evidence type="ECO:0000256" key="4">
    <source>
        <dbReference type="ARBA" id="ARBA00022679"/>
    </source>
</evidence>
<dbReference type="Proteomes" id="UP000252107">
    <property type="component" value="Unassembled WGS sequence"/>
</dbReference>
<organism evidence="11 12">
    <name type="scientific">Nostoc minutum NIES-26</name>
    <dbReference type="NCBI Taxonomy" id="1844469"/>
    <lineage>
        <taxon>Bacteria</taxon>
        <taxon>Bacillati</taxon>
        <taxon>Cyanobacteriota</taxon>
        <taxon>Cyanophyceae</taxon>
        <taxon>Nostocales</taxon>
        <taxon>Nostocaceae</taxon>
        <taxon>Nostoc</taxon>
    </lineage>
</organism>
<gene>
    <name evidence="11" type="ORF">A6770_31205</name>
</gene>
<dbReference type="InterPro" id="IPR003018">
    <property type="entry name" value="GAF"/>
</dbReference>
<dbReference type="CDD" id="cd00082">
    <property type="entry name" value="HisKA"/>
    <property type="match status" value="1"/>
</dbReference>
<comment type="caution">
    <text evidence="11">The sequence shown here is derived from an EMBL/GenBank/DDBJ whole genome shotgun (WGS) entry which is preliminary data.</text>
</comment>
<keyword evidence="8" id="KW-0902">Two-component regulatory system</keyword>
<dbReference type="AlphaFoldDB" id="A0A367Q9B7"/>
<dbReference type="InterPro" id="IPR036097">
    <property type="entry name" value="HisK_dim/P_sf"/>
</dbReference>
<dbReference type="PRINTS" id="PR00344">
    <property type="entry name" value="BCTRLSENSOR"/>
</dbReference>
<dbReference type="SMART" id="SM00065">
    <property type="entry name" value="GAF"/>
    <property type="match status" value="1"/>
</dbReference>
<keyword evidence="6" id="KW-0418">Kinase</keyword>
<dbReference type="GO" id="GO:0005524">
    <property type="term" value="F:ATP binding"/>
    <property type="evidence" value="ECO:0007669"/>
    <property type="project" value="UniProtKB-KW"/>
</dbReference>
<dbReference type="GO" id="GO:0000155">
    <property type="term" value="F:phosphorelay sensor kinase activity"/>
    <property type="evidence" value="ECO:0007669"/>
    <property type="project" value="InterPro"/>
</dbReference>
<dbReference type="SUPFAM" id="SSF47384">
    <property type="entry name" value="Homodimeric domain of signal transducing histidine kinase"/>
    <property type="match status" value="1"/>
</dbReference>
<dbReference type="InterPro" id="IPR003594">
    <property type="entry name" value="HATPase_dom"/>
</dbReference>
<keyword evidence="5" id="KW-0547">Nucleotide-binding</keyword>
<name>A0A367Q9B7_9NOSO</name>
<dbReference type="PANTHER" id="PTHR43065">
    <property type="entry name" value="SENSOR HISTIDINE KINASE"/>
    <property type="match status" value="1"/>
</dbReference>
<dbReference type="Gene3D" id="3.30.450.40">
    <property type="match status" value="1"/>
</dbReference>
<evidence type="ECO:0000259" key="10">
    <source>
        <dbReference type="PROSITE" id="PS50109"/>
    </source>
</evidence>
<dbReference type="Gene3D" id="1.10.287.130">
    <property type="match status" value="1"/>
</dbReference>
<evidence type="ECO:0000313" key="11">
    <source>
        <dbReference type="EMBL" id="RCJ20756.1"/>
    </source>
</evidence>
<dbReference type="PROSITE" id="PS50109">
    <property type="entry name" value="HIS_KIN"/>
    <property type="match status" value="1"/>
</dbReference>
<evidence type="ECO:0000256" key="8">
    <source>
        <dbReference type="ARBA" id="ARBA00023012"/>
    </source>
</evidence>
<sequence length="769" mass="86047">METGDFLNAGYSIACYAHFSFFGGVELNTWELELAAYSTALAQVKQASAQAFMDIMRQMVKNLRETVSQPDCLIGTAYDETVMLPKHHQDNALTIIAQVYINKLLLAYSWGNYTAALDYIAQAKPYLMAVSGLIFVPIFHFYASLTHLALLPTQSEQEKAKILAVVETHQAVLHQWAQNAPMNHLHKWYLVEAERHRVLGEKLAAIECYDKAISLAKDNQFLNEESLANELAAKFYLDWGKKQFAQLHITNAYYCYARWGAKAKVNHLEKTYPQLLQPILQQQRLKLNPLETLAFIGTSTSTHTNSTSISDFLDFTSVLKAAQAISSSLELDELIASLTRIILENSGAKKSVLLLPEDNNWQVQAITFIEQEKIQTILYSQSIDNCQDIPVKIINYVKNTQKTVVIDNLQTDIPGVIGKYMLEYQPQSVCCTPIINQGHLLGIVYLENQLTQGVFTRDRLSVIHLLSSQAAISLENARLYQQAGQALQELQQAQLQIVQSEKMSALGNLVAGVAHEMNNPLGFIAASLKQAKPTVADIVEHLKLYQESLPNPGNEIKDHAEEIDLDYTLEDLPKIIDSMTMACDRLHNISTSLRTFSRADKDYKVPFNIHEGIDSTILILKHRLKANEQRPAIEVTSNYGNLPKINCFSGQLNQVFMNILANAIDALDESNIGRRFEEIQDNPNRITIKTSVENESAKIAITDNGQGMTEEIKQKIFDQLFTTKAVGKGTGLGLAIARQIVVEKHQGSIHCNSSPEKGTEFVIAIPIRQ</sequence>
<dbReference type="Gene3D" id="3.30.565.10">
    <property type="entry name" value="Histidine kinase-like ATPase, C-terminal domain"/>
    <property type="match status" value="1"/>
</dbReference>
<evidence type="ECO:0000256" key="5">
    <source>
        <dbReference type="ARBA" id="ARBA00022741"/>
    </source>
</evidence>
<keyword evidence="4" id="KW-0808">Transferase</keyword>
<evidence type="ECO:0000256" key="7">
    <source>
        <dbReference type="ARBA" id="ARBA00022840"/>
    </source>
</evidence>
<evidence type="ECO:0000313" key="12">
    <source>
        <dbReference type="Proteomes" id="UP000252107"/>
    </source>
</evidence>
<evidence type="ECO:0000256" key="3">
    <source>
        <dbReference type="ARBA" id="ARBA00022553"/>
    </source>
</evidence>
<dbReference type="Pfam" id="PF01590">
    <property type="entry name" value="GAF"/>
    <property type="match status" value="1"/>
</dbReference>
<proteinExistence type="predicted"/>
<keyword evidence="3" id="KW-0597">Phosphoprotein</keyword>
<reference evidence="11" key="1">
    <citation type="submission" date="2016-04" db="EMBL/GenBank/DDBJ databases">
        <authorList>
            <person name="Tabuchi Yagui T.R."/>
        </authorList>
    </citation>
    <scope>NUCLEOTIDE SEQUENCE [LARGE SCALE GENOMIC DNA]</scope>
    <source>
        <strain evidence="11">NIES-26</strain>
    </source>
</reference>
<evidence type="ECO:0000256" key="2">
    <source>
        <dbReference type="ARBA" id="ARBA00012438"/>
    </source>
</evidence>
<accession>A0A367Q9B7</accession>
<feature type="coiled-coil region" evidence="9">
    <location>
        <begin position="476"/>
        <end position="503"/>
    </location>
</feature>
<dbReference type="EMBL" id="LXQD01000334">
    <property type="protein sequence ID" value="RCJ20756.1"/>
    <property type="molecule type" value="Genomic_DNA"/>
</dbReference>
<dbReference type="InterPro" id="IPR003661">
    <property type="entry name" value="HisK_dim/P_dom"/>
</dbReference>
<dbReference type="InterPro" id="IPR036890">
    <property type="entry name" value="HATPase_C_sf"/>
</dbReference>
<evidence type="ECO:0000256" key="1">
    <source>
        <dbReference type="ARBA" id="ARBA00000085"/>
    </source>
</evidence>
<dbReference type="Pfam" id="PF02518">
    <property type="entry name" value="HATPase_c"/>
    <property type="match status" value="1"/>
</dbReference>
<feature type="domain" description="Histidine kinase" evidence="10">
    <location>
        <begin position="512"/>
        <end position="769"/>
    </location>
</feature>
<dbReference type="InterPro" id="IPR029016">
    <property type="entry name" value="GAF-like_dom_sf"/>
</dbReference>
<dbReference type="PANTHER" id="PTHR43065:SF10">
    <property type="entry name" value="PEROXIDE STRESS-ACTIVATED HISTIDINE KINASE MAK3"/>
    <property type="match status" value="1"/>
</dbReference>
<dbReference type="SUPFAM" id="SSF55874">
    <property type="entry name" value="ATPase domain of HSP90 chaperone/DNA topoisomerase II/histidine kinase"/>
    <property type="match status" value="1"/>
</dbReference>
<evidence type="ECO:0000256" key="9">
    <source>
        <dbReference type="SAM" id="Coils"/>
    </source>
</evidence>
<dbReference type="EC" id="2.7.13.3" evidence="2"/>
<dbReference type="SMART" id="SM00387">
    <property type="entry name" value="HATPase_c"/>
    <property type="match status" value="1"/>
</dbReference>
<dbReference type="InterPro" id="IPR005467">
    <property type="entry name" value="His_kinase_dom"/>
</dbReference>
<evidence type="ECO:0000256" key="6">
    <source>
        <dbReference type="ARBA" id="ARBA00022777"/>
    </source>
</evidence>
<keyword evidence="9" id="KW-0175">Coiled coil</keyword>
<dbReference type="SUPFAM" id="SSF55781">
    <property type="entry name" value="GAF domain-like"/>
    <property type="match status" value="1"/>
</dbReference>
<dbReference type="InterPro" id="IPR004358">
    <property type="entry name" value="Sig_transdc_His_kin-like_C"/>
</dbReference>
<comment type="catalytic activity">
    <reaction evidence="1">
        <text>ATP + protein L-histidine = ADP + protein N-phospho-L-histidine.</text>
        <dbReference type="EC" id="2.7.13.3"/>
    </reaction>
</comment>
<keyword evidence="12" id="KW-1185">Reference proteome</keyword>
<protein>
    <recommendedName>
        <fullName evidence="2">histidine kinase</fullName>
        <ecNumber evidence="2">2.7.13.3</ecNumber>
    </recommendedName>
</protein>